<sequence length="202" mass="22003">MRASAALDMKGCVAGPVPAQTMKKVPHSRDVREAARARLIERGVSIESIGEIVYQMQAPYSPHLSLKDCMDSVEAVLEKRELQHAILVGSELDILAERGQLSEPLLSIVASDEGLFGVDETIAIGAVNTYGSIAVTTFGYLDKAKIGIIKQLDTKMDDGQVHTFMDDLVGAIAANASGRLAHRLRDMTDFGEEEMRERKGLY</sequence>
<organism evidence="2 3">
    <name type="scientific">Exiguobacterium aurantiacum</name>
    <dbReference type="NCBI Taxonomy" id="33987"/>
    <lineage>
        <taxon>Bacteria</taxon>
        <taxon>Bacillati</taxon>
        <taxon>Bacillota</taxon>
        <taxon>Bacilli</taxon>
        <taxon>Bacillales</taxon>
        <taxon>Bacillales Family XII. Incertae Sedis</taxon>
        <taxon>Exiguobacterium</taxon>
    </lineage>
</organism>
<dbReference type="EMBL" id="UGGP01000001">
    <property type="protein sequence ID" value="STO08628.1"/>
    <property type="molecule type" value="Genomic_DNA"/>
</dbReference>
<dbReference type="STRING" id="1397694.GCA_000702585_02494"/>
<dbReference type="CDD" id="cd06971">
    <property type="entry name" value="PgpA"/>
    <property type="match status" value="1"/>
</dbReference>
<dbReference type="GO" id="GO:0008962">
    <property type="term" value="F:phosphatidylglycerophosphatase activity"/>
    <property type="evidence" value="ECO:0007669"/>
    <property type="project" value="InterPro"/>
</dbReference>
<dbReference type="Proteomes" id="UP000254060">
    <property type="component" value="Unassembled WGS sequence"/>
</dbReference>
<gene>
    <name evidence="2" type="primary">ypjQ</name>
    <name evidence="2" type="ORF">NCTC13163_02001</name>
</gene>
<dbReference type="GO" id="GO:0006629">
    <property type="term" value="P:lipid metabolic process"/>
    <property type="evidence" value="ECO:0007669"/>
    <property type="project" value="InterPro"/>
</dbReference>
<reference evidence="2 3" key="1">
    <citation type="submission" date="2018-06" db="EMBL/GenBank/DDBJ databases">
        <authorList>
            <consortium name="Pathogen Informatics"/>
            <person name="Doyle S."/>
        </authorList>
    </citation>
    <scope>NUCLEOTIDE SEQUENCE [LARGE SCALE GENOMIC DNA]</scope>
    <source>
        <strain evidence="2 3">NCTC13163</strain>
    </source>
</reference>
<dbReference type="SUPFAM" id="SSF101307">
    <property type="entry name" value="YutG-like"/>
    <property type="match status" value="1"/>
</dbReference>
<name>A0A377FV56_9BACL</name>
<feature type="domain" description="YutG/PgpA" evidence="1">
    <location>
        <begin position="58"/>
        <end position="181"/>
    </location>
</feature>
<protein>
    <submittedName>
        <fullName evidence="2">Alpha-ribazole phosphatase CobZ</fullName>
    </submittedName>
</protein>
<evidence type="ECO:0000259" key="1">
    <source>
        <dbReference type="Pfam" id="PF04608"/>
    </source>
</evidence>
<evidence type="ECO:0000313" key="2">
    <source>
        <dbReference type="EMBL" id="STO08628.1"/>
    </source>
</evidence>
<dbReference type="InterPro" id="IPR007686">
    <property type="entry name" value="YutG/PgpA"/>
</dbReference>
<dbReference type="AlphaFoldDB" id="A0A377FV56"/>
<accession>A0A377FV56</accession>
<proteinExistence type="predicted"/>
<dbReference type="Gene3D" id="1.10.3760.10">
    <property type="entry name" value="PgpA-like"/>
    <property type="match status" value="1"/>
</dbReference>
<evidence type="ECO:0000313" key="3">
    <source>
        <dbReference type="Proteomes" id="UP000254060"/>
    </source>
</evidence>
<dbReference type="Pfam" id="PF04608">
    <property type="entry name" value="PgpA"/>
    <property type="match status" value="1"/>
</dbReference>
<dbReference type="InterPro" id="IPR036681">
    <property type="entry name" value="PgpA-like_sf"/>
</dbReference>